<organism evidence="2 3">
    <name type="scientific">Intestinibacter bartlettii</name>
    <dbReference type="NCBI Taxonomy" id="261299"/>
    <lineage>
        <taxon>Bacteria</taxon>
        <taxon>Bacillati</taxon>
        <taxon>Bacillota</taxon>
        <taxon>Clostridia</taxon>
        <taxon>Peptostreptococcales</taxon>
        <taxon>Peptostreptococcaceae</taxon>
        <taxon>Intestinibacter</taxon>
    </lineage>
</organism>
<evidence type="ECO:0000259" key="1">
    <source>
        <dbReference type="SMART" id="SM00854"/>
    </source>
</evidence>
<dbReference type="InterPro" id="IPR052169">
    <property type="entry name" value="CW_Biosynth-Accessory"/>
</dbReference>
<accession>A0ABS6DT22</accession>
<feature type="domain" description="Capsule synthesis protein CapA" evidence="1">
    <location>
        <begin position="64"/>
        <end position="327"/>
    </location>
</feature>
<reference evidence="2 3" key="1">
    <citation type="submission" date="2021-06" db="EMBL/GenBank/DDBJ databases">
        <authorList>
            <person name="Sun Q."/>
            <person name="Li D."/>
        </authorList>
    </citation>
    <scope>NUCLEOTIDE SEQUENCE [LARGE SCALE GENOMIC DNA]</scope>
    <source>
        <strain evidence="2 3">N19</strain>
    </source>
</reference>
<keyword evidence="3" id="KW-1185">Reference proteome</keyword>
<sequence>MGSNKRKKKKTQNKKIKNLILIVAALLIIIVGFKVINKNNNNITEVNKTTELTKSQNTETYKASLLACGDVMAHSPQLDAQYNSSTKEYSFDNNYKYVKQYIQNADLAIANLETTLAGNDVYNYSSYPTFNTPDALADALKNAGFDLLSTINNHSFDMSSLGVERTLSTLKAKGFDTVGTRQKKSDNDYIIKNVNNIKLGITSYSYGEIKNGTKYLNGIKVSDEKNDLMNVFDSSDVDKAFNTIYSTVKKYKDDTDMQIVIIHWGNEYSRTPTEFQTKLAQKLCDAGVDIIIGSHPHVVEPVETIKSTDGKHETLVVYSLGNYISNQRREYISMYTEDGLMVDIDIEKKGDNKATVKKVTCIPTWVTKYSSGGKDVYEIIPIADDILQKTTYIDSNYLKQSYKNTSELIKTDDKISVIDSPFNN</sequence>
<dbReference type="CDD" id="cd07381">
    <property type="entry name" value="MPP_CapA"/>
    <property type="match status" value="1"/>
</dbReference>
<dbReference type="SMART" id="SM00854">
    <property type="entry name" value="PGA_cap"/>
    <property type="match status" value="1"/>
</dbReference>
<protein>
    <submittedName>
        <fullName evidence="2">CapA family protein</fullName>
    </submittedName>
</protein>
<gene>
    <name evidence="2" type="ORF">KQI20_00860</name>
</gene>
<proteinExistence type="predicted"/>
<dbReference type="PANTHER" id="PTHR33393:SF12">
    <property type="entry name" value="CAPSULE BIOSYNTHESIS PROTEIN CAPA"/>
    <property type="match status" value="1"/>
</dbReference>
<dbReference type="InterPro" id="IPR019079">
    <property type="entry name" value="Capsule_synth_CapA"/>
</dbReference>
<comment type="caution">
    <text evidence="2">The sequence shown here is derived from an EMBL/GenBank/DDBJ whole genome shotgun (WGS) entry which is preliminary data.</text>
</comment>
<dbReference type="EMBL" id="JAHLOQ010000001">
    <property type="protein sequence ID" value="MBU5334976.1"/>
    <property type="molecule type" value="Genomic_DNA"/>
</dbReference>
<dbReference type="RefSeq" id="WP_216568137.1">
    <property type="nucleotide sequence ID" value="NZ_JAHLOQ010000001.1"/>
</dbReference>
<dbReference type="Pfam" id="PF09587">
    <property type="entry name" value="PGA_cap"/>
    <property type="match status" value="1"/>
</dbReference>
<name>A0ABS6DT22_9FIRM</name>
<dbReference type="Proteomes" id="UP001196301">
    <property type="component" value="Unassembled WGS sequence"/>
</dbReference>
<evidence type="ECO:0000313" key="3">
    <source>
        <dbReference type="Proteomes" id="UP001196301"/>
    </source>
</evidence>
<evidence type="ECO:0000313" key="2">
    <source>
        <dbReference type="EMBL" id="MBU5334976.1"/>
    </source>
</evidence>
<dbReference type="PANTHER" id="PTHR33393">
    <property type="entry name" value="POLYGLUTAMINE SYNTHESIS ACCESSORY PROTEIN RV0574C-RELATED"/>
    <property type="match status" value="1"/>
</dbReference>